<dbReference type="InterPro" id="IPR002477">
    <property type="entry name" value="Peptidoglycan-bd-like"/>
</dbReference>
<comment type="caution">
    <text evidence="3">The sequence shown here is derived from an EMBL/GenBank/DDBJ whole genome shotgun (WGS) entry which is preliminary data.</text>
</comment>
<sequence>MKGTVKVAAAGLAVVCVIGVGAAPASADGPKTDKHIVAAIEAQPWKVIKKGDEEYRVAAVRCFLAQFKYFSGCNPTADAADDFDDALVAAVKRYQRDRGLQQTGQVNDETWVTLRNDHGVARPGDSRVSLVKGLQYSLDILGDAIPVDGAYGSRTKTAVSNFQRRKEIGVDGSVGPITFRAMFAQGAEGLHTPR</sequence>
<dbReference type="InterPro" id="IPR036365">
    <property type="entry name" value="PGBD-like_sf"/>
</dbReference>
<feature type="chain" id="PRO_5047462115" evidence="1">
    <location>
        <begin position="28"/>
        <end position="194"/>
    </location>
</feature>
<reference evidence="4" key="1">
    <citation type="journal article" date="2019" name="Int. J. Syst. Evol. Microbiol.">
        <title>The Global Catalogue of Microorganisms (GCM) 10K type strain sequencing project: providing services to taxonomists for standard genome sequencing and annotation.</title>
        <authorList>
            <consortium name="The Broad Institute Genomics Platform"/>
            <consortium name="The Broad Institute Genome Sequencing Center for Infectious Disease"/>
            <person name="Wu L."/>
            <person name="Ma J."/>
        </authorList>
    </citation>
    <scope>NUCLEOTIDE SEQUENCE [LARGE SCALE GENOMIC DNA]</scope>
    <source>
        <strain evidence="4">JCM 9371</strain>
    </source>
</reference>
<evidence type="ECO:0000313" key="4">
    <source>
        <dbReference type="Proteomes" id="UP001597063"/>
    </source>
</evidence>
<feature type="signal peptide" evidence="1">
    <location>
        <begin position="1"/>
        <end position="27"/>
    </location>
</feature>
<organism evidence="3 4">
    <name type="scientific">Actinomadura fibrosa</name>
    <dbReference type="NCBI Taxonomy" id="111802"/>
    <lineage>
        <taxon>Bacteria</taxon>
        <taxon>Bacillati</taxon>
        <taxon>Actinomycetota</taxon>
        <taxon>Actinomycetes</taxon>
        <taxon>Streptosporangiales</taxon>
        <taxon>Thermomonosporaceae</taxon>
        <taxon>Actinomadura</taxon>
    </lineage>
</organism>
<dbReference type="InterPro" id="IPR036366">
    <property type="entry name" value="PGBDSf"/>
</dbReference>
<name>A0ABW2Y0V5_9ACTN</name>
<keyword evidence="1" id="KW-0732">Signal</keyword>
<proteinExistence type="predicted"/>
<dbReference type="Pfam" id="PF01471">
    <property type="entry name" value="PG_binding_1"/>
    <property type="match status" value="2"/>
</dbReference>
<dbReference type="EMBL" id="JBHTGP010000028">
    <property type="protein sequence ID" value="MFD0691388.1"/>
    <property type="molecule type" value="Genomic_DNA"/>
</dbReference>
<dbReference type="Proteomes" id="UP001597063">
    <property type="component" value="Unassembled WGS sequence"/>
</dbReference>
<accession>A0ABW2Y0V5</accession>
<protein>
    <submittedName>
        <fullName evidence="3">Peptidoglycan-binding protein</fullName>
    </submittedName>
</protein>
<evidence type="ECO:0000256" key="1">
    <source>
        <dbReference type="SAM" id="SignalP"/>
    </source>
</evidence>
<gene>
    <name evidence="3" type="ORF">ACFQZM_43345</name>
</gene>
<dbReference type="Gene3D" id="1.10.101.10">
    <property type="entry name" value="PGBD-like superfamily/PGBD"/>
    <property type="match status" value="2"/>
</dbReference>
<evidence type="ECO:0000259" key="2">
    <source>
        <dbReference type="Pfam" id="PF01471"/>
    </source>
</evidence>
<dbReference type="RefSeq" id="WP_165503200.1">
    <property type="nucleotide sequence ID" value="NZ_CAACUY010000226.1"/>
</dbReference>
<keyword evidence="4" id="KW-1185">Reference proteome</keyword>
<feature type="domain" description="Peptidoglycan binding-like" evidence="2">
    <location>
        <begin position="130"/>
        <end position="182"/>
    </location>
</feature>
<feature type="domain" description="Peptidoglycan binding-like" evidence="2">
    <location>
        <begin position="56"/>
        <end position="113"/>
    </location>
</feature>
<dbReference type="SUPFAM" id="SSF47090">
    <property type="entry name" value="PGBD-like"/>
    <property type="match status" value="2"/>
</dbReference>
<evidence type="ECO:0000313" key="3">
    <source>
        <dbReference type="EMBL" id="MFD0691388.1"/>
    </source>
</evidence>